<protein>
    <recommendedName>
        <fullName evidence="2">diguanylate cyclase</fullName>
        <ecNumber evidence="2">2.7.7.65</ecNumber>
    </recommendedName>
</protein>
<dbReference type="FunFam" id="3.30.70.270:FF:000001">
    <property type="entry name" value="Diguanylate cyclase domain protein"/>
    <property type="match status" value="1"/>
</dbReference>
<accession>A0A411PI80</accession>
<organism evidence="5 6">
    <name type="scientific">Shewanella maritima</name>
    <dbReference type="NCBI Taxonomy" id="2520507"/>
    <lineage>
        <taxon>Bacteria</taxon>
        <taxon>Pseudomonadati</taxon>
        <taxon>Pseudomonadota</taxon>
        <taxon>Gammaproteobacteria</taxon>
        <taxon>Alteromonadales</taxon>
        <taxon>Shewanellaceae</taxon>
        <taxon>Shewanella</taxon>
    </lineage>
</organism>
<dbReference type="AlphaFoldDB" id="A0A411PI80"/>
<dbReference type="InterPro" id="IPR000160">
    <property type="entry name" value="GGDEF_dom"/>
</dbReference>
<dbReference type="CDD" id="cd00130">
    <property type="entry name" value="PAS"/>
    <property type="match status" value="1"/>
</dbReference>
<dbReference type="NCBIfam" id="TIGR00229">
    <property type="entry name" value="sensory_box"/>
    <property type="match status" value="1"/>
</dbReference>
<dbReference type="Pfam" id="PF13426">
    <property type="entry name" value="PAS_9"/>
    <property type="match status" value="1"/>
</dbReference>
<dbReference type="Pfam" id="PF00990">
    <property type="entry name" value="GGDEF"/>
    <property type="match status" value="1"/>
</dbReference>
<evidence type="ECO:0000256" key="2">
    <source>
        <dbReference type="ARBA" id="ARBA00012528"/>
    </source>
</evidence>
<dbReference type="InterPro" id="IPR029787">
    <property type="entry name" value="Nucleotide_cyclase"/>
</dbReference>
<dbReference type="GO" id="GO:0043709">
    <property type="term" value="P:cell adhesion involved in single-species biofilm formation"/>
    <property type="evidence" value="ECO:0007669"/>
    <property type="project" value="TreeGrafter"/>
</dbReference>
<dbReference type="PROSITE" id="PS50887">
    <property type="entry name" value="GGDEF"/>
    <property type="match status" value="1"/>
</dbReference>
<dbReference type="NCBIfam" id="TIGR00254">
    <property type="entry name" value="GGDEF"/>
    <property type="match status" value="1"/>
</dbReference>
<reference evidence="5 6" key="1">
    <citation type="submission" date="2019-02" db="EMBL/GenBank/DDBJ databases">
        <title>Shewanella sp. D4-2 isolated from Dokdo Island.</title>
        <authorList>
            <person name="Baek K."/>
        </authorList>
    </citation>
    <scope>NUCLEOTIDE SEQUENCE [LARGE SCALE GENOMIC DNA]</scope>
    <source>
        <strain evidence="5 6">D4-2</strain>
    </source>
</reference>
<dbReference type="InterPro" id="IPR050469">
    <property type="entry name" value="Diguanylate_Cyclase"/>
</dbReference>
<sequence>MEGEAVDYSAHYGVIIHRDFVPLHVDDNFAQTFGFDSANDVLALSSVLDLIAPDSRDIAAHTYYALMSGIEKPQVRSYINHRLDGTPMQVLAVEHIVEWQGRSALQITIVDLSDVMLTRDRLAASEKRYRELVDGSVQGVLVHQHFKPLFCNQAYANILGFDYPEQVLALESIISVIHPDFQKQRITVTEVLDDHEGNKLAASPKTEIKCIKPNGEEVWVELIERNIEWEGQSASQVTLTDTTEQYLLKQQLQHQAEIDELTQILNRRAFSQKAEQIFANGGDPLSHFCVLFDIDDFKHINDCFGHQIGDEAICYLVNLFAANLPHDALFGRWGGEEFVILLSCYDINNAYNKCEALRHQLENHLFSTEQHDIKLSVSLGLSPMIFKQDSISLSATINAADKALYQAKTQGKNQTVIANK</sequence>
<dbReference type="InterPro" id="IPR043128">
    <property type="entry name" value="Rev_trsase/Diguanyl_cyclase"/>
</dbReference>
<evidence type="ECO:0000313" key="5">
    <source>
        <dbReference type="EMBL" id="QBF83299.1"/>
    </source>
</evidence>
<evidence type="ECO:0000256" key="3">
    <source>
        <dbReference type="ARBA" id="ARBA00034247"/>
    </source>
</evidence>
<gene>
    <name evidence="5" type="ORF">EXU30_11755</name>
</gene>
<dbReference type="GO" id="GO:1902201">
    <property type="term" value="P:negative regulation of bacterial-type flagellum-dependent cell motility"/>
    <property type="evidence" value="ECO:0007669"/>
    <property type="project" value="TreeGrafter"/>
</dbReference>
<evidence type="ECO:0000259" key="4">
    <source>
        <dbReference type="PROSITE" id="PS50887"/>
    </source>
</evidence>
<dbReference type="InterPro" id="IPR035965">
    <property type="entry name" value="PAS-like_dom_sf"/>
</dbReference>
<dbReference type="Gene3D" id="3.30.450.20">
    <property type="entry name" value="PAS domain"/>
    <property type="match status" value="1"/>
</dbReference>
<dbReference type="SUPFAM" id="SSF55785">
    <property type="entry name" value="PYP-like sensor domain (PAS domain)"/>
    <property type="match status" value="2"/>
</dbReference>
<name>A0A411PI80_9GAMM</name>
<feature type="domain" description="GGDEF" evidence="4">
    <location>
        <begin position="285"/>
        <end position="420"/>
    </location>
</feature>
<dbReference type="SMART" id="SM00091">
    <property type="entry name" value="PAS"/>
    <property type="match status" value="2"/>
</dbReference>
<evidence type="ECO:0000256" key="1">
    <source>
        <dbReference type="ARBA" id="ARBA00001946"/>
    </source>
</evidence>
<proteinExistence type="predicted"/>
<dbReference type="PANTHER" id="PTHR45138">
    <property type="entry name" value="REGULATORY COMPONENTS OF SENSORY TRANSDUCTION SYSTEM"/>
    <property type="match status" value="1"/>
</dbReference>
<dbReference type="InterPro" id="IPR000014">
    <property type="entry name" value="PAS"/>
</dbReference>
<dbReference type="Gene3D" id="3.30.70.270">
    <property type="match status" value="1"/>
</dbReference>
<dbReference type="GO" id="GO:0005886">
    <property type="term" value="C:plasma membrane"/>
    <property type="evidence" value="ECO:0007669"/>
    <property type="project" value="TreeGrafter"/>
</dbReference>
<evidence type="ECO:0000313" key="6">
    <source>
        <dbReference type="Proteomes" id="UP000291106"/>
    </source>
</evidence>
<dbReference type="PANTHER" id="PTHR45138:SF9">
    <property type="entry name" value="DIGUANYLATE CYCLASE DGCM-RELATED"/>
    <property type="match status" value="1"/>
</dbReference>
<keyword evidence="6" id="KW-1185">Reference proteome</keyword>
<dbReference type="EMBL" id="CP036200">
    <property type="protein sequence ID" value="QBF83299.1"/>
    <property type="molecule type" value="Genomic_DNA"/>
</dbReference>
<dbReference type="Proteomes" id="UP000291106">
    <property type="component" value="Chromosome"/>
</dbReference>
<dbReference type="CDD" id="cd01949">
    <property type="entry name" value="GGDEF"/>
    <property type="match status" value="1"/>
</dbReference>
<dbReference type="EC" id="2.7.7.65" evidence="2"/>
<dbReference type="GO" id="GO:0052621">
    <property type="term" value="F:diguanylate cyclase activity"/>
    <property type="evidence" value="ECO:0007669"/>
    <property type="project" value="UniProtKB-EC"/>
</dbReference>
<dbReference type="KEGG" id="smai:EXU30_11755"/>
<dbReference type="OrthoDB" id="5800589at2"/>
<comment type="catalytic activity">
    <reaction evidence="3">
        <text>2 GTP = 3',3'-c-di-GMP + 2 diphosphate</text>
        <dbReference type="Rhea" id="RHEA:24898"/>
        <dbReference type="ChEBI" id="CHEBI:33019"/>
        <dbReference type="ChEBI" id="CHEBI:37565"/>
        <dbReference type="ChEBI" id="CHEBI:58805"/>
        <dbReference type="EC" id="2.7.7.65"/>
    </reaction>
</comment>
<comment type="cofactor">
    <cofactor evidence="1">
        <name>Mg(2+)</name>
        <dbReference type="ChEBI" id="CHEBI:18420"/>
    </cofactor>
</comment>
<dbReference type="SMART" id="SM00267">
    <property type="entry name" value="GGDEF"/>
    <property type="match status" value="1"/>
</dbReference>
<dbReference type="SUPFAM" id="SSF55073">
    <property type="entry name" value="Nucleotide cyclase"/>
    <property type="match status" value="1"/>
</dbReference>